<dbReference type="Proteomes" id="UP001165060">
    <property type="component" value="Unassembled WGS sequence"/>
</dbReference>
<comment type="caution">
    <text evidence="1">The sequence shown here is derived from an EMBL/GenBank/DDBJ whole genome shotgun (WGS) entry which is preliminary data.</text>
</comment>
<sequence>MGGGSCTVRCAEDRNGGSNVEVWRCSEAEQETWELASAPVSCGAAPAVPSLGEMLDTASLFSQEGHDQLLALLPALLGNVGDDCTVEYKVDDDKGQCGELCLSSTIAPFAEQFGGVTKGACADIGYTVFDHKESVSMGPFGSSDVDIYVKP</sequence>
<protein>
    <submittedName>
        <fullName evidence="1">Uncharacterized protein</fullName>
    </submittedName>
</protein>
<gene>
    <name evidence="1" type="ORF">TeGR_g2735</name>
</gene>
<reference evidence="1 2" key="1">
    <citation type="journal article" date="2023" name="Commun. Biol.">
        <title>Genome analysis of Parmales, the sister group of diatoms, reveals the evolutionary specialization of diatoms from phago-mixotrophs to photoautotrophs.</title>
        <authorList>
            <person name="Ban H."/>
            <person name="Sato S."/>
            <person name="Yoshikawa S."/>
            <person name="Yamada K."/>
            <person name="Nakamura Y."/>
            <person name="Ichinomiya M."/>
            <person name="Sato N."/>
            <person name="Blanc-Mathieu R."/>
            <person name="Endo H."/>
            <person name="Kuwata A."/>
            <person name="Ogata H."/>
        </authorList>
    </citation>
    <scope>NUCLEOTIDE SEQUENCE [LARGE SCALE GENOMIC DNA]</scope>
</reference>
<accession>A0ABQ6M9Q2</accession>
<evidence type="ECO:0000313" key="2">
    <source>
        <dbReference type="Proteomes" id="UP001165060"/>
    </source>
</evidence>
<keyword evidence="2" id="KW-1185">Reference proteome</keyword>
<dbReference type="EMBL" id="BRYB01003881">
    <property type="protein sequence ID" value="GMI22182.1"/>
    <property type="molecule type" value="Genomic_DNA"/>
</dbReference>
<organism evidence="1 2">
    <name type="scientific">Tetraparma gracilis</name>
    <dbReference type="NCBI Taxonomy" id="2962635"/>
    <lineage>
        <taxon>Eukaryota</taxon>
        <taxon>Sar</taxon>
        <taxon>Stramenopiles</taxon>
        <taxon>Ochrophyta</taxon>
        <taxon>Bolidophyceae</taxon>
        <taxon>Parmales</taxon>
        <taxon>Triparmaceae</taxon>
        <taxon>Tetraparma</taxon>
    </lineage>
</organism>
<proteinExistence type="predicted"/>
<evidence type="ECO:0000313" key="1">
    <source>
        <dbReference type="EMBL" id="GMI22182.1"/>
    </source>
</evidence>
<name>A0ABQ6M9Q2_9STRA</name>